<dbReference type="SUPFAM" id="SSF56935">
    <property type="entry name" value="Porins"/>
    <property type="match status" value="1"/>
</dbReference>
<evidence type="ECO:0000259" key="4">
    <source>
        <dbReference type="Pfam" id="PF00593"/>
    </source>
</evidence>
<reference evidence="6" key="1">
    <citation type="submission" date="2018-05" db="EMBL/GenBank/DDBJ databases">
        <authorList>
            <person name="Lanie J.A."/>
            <person name="Ng W.-L."/>
            <person name="Kazmierczak K.M."/>
            <person name="Andrzejewski T.M."/>
            <person name="Davidsen T.M."/>
            <person name="Wayne K.J."/>
            <person name="Tettelin H."/>
            <person name="Glass J.I."/>
            <person name="Rusch D."/>
            <person name="Podicherti R."/>
            <person name="Tsui H.-C.T."/>
            <person name="Winkler M.E."/>
        </authorList>
    </citation>
    <scope>NUCLEOTIDE SEQUENCE</scope>
</reference>
<name>A0A381S937_9ZZZZ</name>
<dbReference type="PANTHER" id="PTHR47234">
    <property type="match status" value="1"/>
</dbReference>
<feature type="domain" description="TonB-dependent receptor plug" evidence="5">
    <location>
        <begin position="55"/>
        <end position="179"/>
    </location>
</feature>
<keyword evidence="3" id="KW-0998">Cell outer membrane</keyword>
<evidence type="ECO:0000256" key="3">
    <source>
        <dbReference type="ARBA" id="ARBA00023237"/>
    </source>
</evidence>
<proteinExistence type="predicted"/>
<dbReference type="InterPro" id="IPR000531">
    <property type="entry name" value="Beta-barrel_TonB"/>
</dbReference>
<dbReference type="InterPro" id="IPR037066">
    <property type="entry name" value="Plug_dom_sf"/>
</dbReference>
<dbReference type="InterPro" id="IPR012910">
    <property type="entry name" value="Plug_dom"/>
</dbReference>
<comment type="subcellular location">
    <subcellularLocation>
        <location evidence="1">Cell outer membrane</location>
    </subcellularLocation>
</comment>
<dbReference type="Gene3D" id="2.170.130.10">
    <property type="entry name" value="TonB-dependent receptor, plug domain"/>
    <property type="match status" value="1"/>
</dbReference>
<keyword evidence="2" id="KW-0472">Membrane</keyword>
<sequence>MSIRQLAYVALLTFILSINSISAQENAASIAPNEIEEIIVTGSQIKGAKITGALNVSVITGVDIEAIAADSGDVLLEHIAEQGLNYFTEAEDAAGGVNASRGDVGAYNLRNLGVGNSLTLLNGRRLVNSPGYQTELIGGDYVPTVSVNANIIPVSGLERLEILRDGASAIYGADAVAGVINNVLQTDFEGFNVTARVNGFEHFDAEDMKITAKWGSFFNDGATNVSVFFDYYDRENINAQEDPRWGAGDHRPFVDDDSPWKTSTSFRNLSSHSLHGQFDMVSSSEHAGESYNHVWTDSNGEFEIFPLGDAKCTNRGHPLFDTGYGTCIAQDGNGALRSNFWGKTDVRSELVRTNIVMFINHDMGNGIESFTEFAYYESDSDRIAHASYAFSSSKHRVGPDNYYLNQLKVDVDGVPTAIFAGKNLYIDNYRYMEVPRLVNVKKETYRFLQGFRGSSGDWDWETAFVTSKAESDDVTSQRMSNNLLKEALYDSTPAAYNPFSAGVDSNIERTLIDVYRKGSSELTMVDFKISNNSLWELPAGDVAFLVGFEYRDEEITDNRDPRLDGTITYTDYEGDTYPLVADVLNSSPTGDVSGSRDVVSFFAELQIPVTDSIDMQAAIRTEDFSDYGSSTVGKLAVGWQAASWLDFRGSISSAFRAPNIVQVNEKTVVRSGTRYDRAAFQVNAVQSVENVIDSDSRYTIQRMATGAENLEAEESDNISFGVVLTPTENLIVTVDAWSIEKDKTIGLFGRENQTVNDMLLRFANGTNNCATFAGDPLVVREAPDDGDAAGFAAAGVCPFGDIKYIKNNYTNMAERTVEGLDVGVYYNFESQEVGNFDIRYIGTFLDKFEQKASGQFAELQAKKDAGEIPESIPLKGFGDLLGKDGIYDNKHTLRVSWDKGPYGVSLYGLRKGSFVQTSLGLKDGVAYLVPSMTTWNLTMSYDFELKDHDARVRFAVRNLDDERAPTADRYYGYYADAHQDYGRNYYIDFTLMMK</sequence>
<dbReference type="Pfam" id="PF07715">
    <property type="entry name" value="Plug"/>
    <property type="match status" value="1"/>
</dbReference>
<gene>
    <name evidence="6" type="ORF">METZ01_LOCUS52675</name>
</gene>
<dbReference type="PANTHER" id="PTHR47234:SF2">
    <property type="entry name" value="TONB-DEPENDENT RECEPTOR"/>
    <property type="match status" value="1"/>
</dbReference>
<evidence type="ECO:0000259" key="5">
    <source>
        <dbReference type="Pfam" id="PF07715"/>
    </source>
</evidence>
<dbReference type="Gene3D" id="2.40.170.20">
    <property type="entry name" value="TonB-dependent receptor, beta-barrel domain"/>
    <property type="match status" value="1"/>
</dbReference>
<dbReference type="InterPro" id="IPR036942">
    <property type="entry name" value="Beta-barrel_TonB_sf"/>
</dbReference>
<dbReference type="GO" id="GO:0009279">
    <property type="term" value="C:cell outer membrane"/>
    <property type="evidence" value="ECO:0007669"/>
    <property type="project" value="UniProtKB-SubCell"/>
</dbReference>
<evidence type="ECO:0000256" key="1">
    <source>
        <dbReference type="ARBA" id="ARBA00004442"/>
    </source>
</evidence>
<dbReference type="AlphaFoldDB" id="A0A381S937"/>
<evidence type="ECO:0000313" key="6">
    <source>
        <dbReference type="EMBL" id="SUZ99821.1"/>
    </source>
</evidence>
<evidence type="ECO:0000256" key="2">
    <source>
        <dbReference type="ARBA" id="ARBA00023136"/>
    </source>
</evidence>
<dbReference type="Pfam" id="PF00593">
    <property type="entry name" value="TonB_dep_Rec_b-barrel"/>
    <property type="match status" value="1"/>
</dbReference>
<evidence type="ECO:0008006" key="7">
    <source>
        <dbReference type="Google" id="ProtNLM"/>
    </source>
</evidence>
<feature type="domain" description="TonB-dependent receptor-like beta-barrel" evidence="4">
    <location>
        <begin position="435"/>
        <end position="959"/>
    </location>
</feature>
<dbReference type="EMBL" id="UINC01002741">
    <property type="protein sequence ID" value="SUZ99821.1"/>
    <property type="molecule type" value="Genomic_DNA"/>
</dbReference>
<protein>
    <recommendedName>
        <fullName evidence="7">TonB-dependent receptor plug domain-containing protein</fullName>
    </recommendedName>
</protein>
<organism evidence="6">
    <name type="scientific">marine metagenome</name>
    <dbReference type="NCBI Taxonomy" id="408172"/>
    <lineage>
        <taxon>unclassified sequences</taxon>
        <taxon>metagenomes</taxon>
        <taxon>ecological metagenomes</taxon>
    </lineage>
</organism>
<accession>A0A381S937</accession>